<evidence type="ECO:0000313" key="3">
    <source>
        <dbReference type="Proteomes" id="UP000254762"/>
    </source>
</evidence>
<feature type="transmembrane region" description="Helical" evidence="1">
    <location>
        <begin position="163"/>
        <end position="184"/>
    </location>
</feature>
<accession>A0A379SYA7</accession>
<proteinExistence type="predicted"/>
<dbReference type="EMBL" id="UGXD01000002">
    <property type="protein sequence ID" value="SUG33851.1"/>
    <property type="molecule type" value="Genomic_DNA"/>
</dbReference>
<protein>
    <submittedName>
        <fullName evidence="2">Copper-sensitivity suppressor membrane protein B</fullName>
    </submittedName>
</protein>
<keyword evidence="1" id="KW-0812">Transmembrane</keyword>
<name>A0A379SYA7_SALER</name>
<evidence type="ECO:0000256" key="1">
    <source>
        <dbReference type="SAM" id="Phobius"/>
    </source>
</evidence>
<reference evidence="2 3" key="1">
    <citation type="submission" date="2018-06" db="EMBL/GenBank/DDBJ databases">
        <authorList>
            <consortium name="Pathogen Informatics"/>
            <person name="Doyle S."/>
        </authorList>
    </citation>
    <scope>NUCLEOTIDE SEQUENCE [LARGE SCALE GENOMIC DNA]</scope>
    <source>
        <strain evidence="2 3">NCTC7304</strain>
    </source>
</reference>
<gene>
    <name evidence="2" type="primary">scsB_2</name>
    <name evidence="2" type="ORF">NCTC7304_03347</name>
</gene>
<dbReference type="Proteomes" id="UP000254762">
    <property type="component" value="Unassembled WGS sequence"/>
</dbReference>
<sequence length="188" mass="19986">MIVRGTPPATLSGVLTLSTCSNVCLLTDYPFSVTPTVQNADFAHDYARAMGKVPLRSGLTDSLEVGYRTGELVVTATRAAGWSSPGLYLDTIDDVDFAKPRLRVEGDRLQATVPVTDSWGEKAPDLRDKSLTLVLADGAIAQESTQTIGAASALTPDNAALPFWQVVLMALVGGLILNLMPAYCQSWA</sequence>
<keyword evidence="1" id="KW-1133">Transmembrane helix</keyword>
<organism evidence="2 3">
    <name type="scientific">Salmonella enterica subsp. arizonae</name>
    <dbReference type="NCBI Taxonomy" id="59203"/>
    <lineage>
        <taxon>Bacteria</taxon>
        <taxon>Pseudomonadati</taxon>
        <taxon>Pseudomonadota</taxon>
        <taxon>Gammaproteobacteria</taxon>
        <taxon>Enterobacterales</taxon>
        <taxon>Enterobacteriaceae</taxon>
        <taxon>Salmonella</taxon>
    </lineage>
</organism>
<evidence type="ECO:0000313" key="2">
    <source>
        <dbReference type="EMBL" id="SUG33851.1"/>
    </source>
</evidence>
<dbReference type="AlphaFoldDB" id="A0A379SYA7"/>
<keyword evidence="1" id="KW-0472">Membrane</keyword>